<proteinExistence type="predicted"/>
<organism evidence="2 3">
    <name type="scientific">Plasmodium ovale wallikeri</name>
    <dbReference type="NCBI Taxonomy" id="864142"/>
    <lineage>
        <taxon>Eukaryota</taxon>
        <taxon>Sar</taxon>
        <taxon>Alveolata</taxon>
        <taxon>Apicomplexa</taxon>
        <taxon>Aconoidasida</taxon>
        <taxon>Haemosporida</taxon>
        <taxon>Plasmodiidae</taxon>
        <taxon>Plasmodium</taxon>
        <taxon>Plasmodium (Plasmodium)</taxon>
    </lineage>
</organism>
<sequence>MKATAENDKCTLYNRHATFPYFGYANTVTFLEQQMGSIKNCKKKKKVLDEEATSLYTEILGDHPPSSPTLMNLPTFGLILVFILFFFFILYKFSPLRFWITKNLIKKNIIVKYKDKETNVLDENTLYSDPRTAEKRKHLIAYNPI</sequence>
<gene>
    <name evidence="2" type="ORF">POVWA2_097450</name>
</gene>
<accession>A0A1A9ATL4</accession>
<name>A0A1A9ATL4_PLAOA</name>
<dbReference type="Proteomes" id="UP000078550">
    <property type="component" value="Unassembled WGS sequence"/>
</dbReference>
<evidence type="ECO:0000313" key="2">
    <source>
        <dbReference type="EMBL" id="SBT59514.1"/>
    </source>
</evidence>
<keyword evidence="1" id="KW-1133">Transmembrane helix</keyword>
<evidence type="ECO:0000313" key="3">
    <source>
        <dbReference type="Proteomes" id="UP000078550"/>
    </source>
</evidence>
<reference evidence="3" key="1">
    <citation type="submission" date="2016-05" db="EMBL/GenBank/DDBJ databases">
        <authorList>
            <person name="Naeem Raeece"/>
        </authorList>
    </citation>
    <scope>NUCLEOTIDE SEQUENCE [LARGE SCALE GENOMIC DNA]</scope>
</reference>
<dbReference type="Pfam" id="PF05795">
    <property type="entry name" value="Plasmodium_Vir"/>
    <property type="match status" value="1"/>
</dbReference>
<dbReference type="AlphaFoldDB" id="A0A1A9ATL4"/>
<dbReference type="EMBL" id="FLRE01003484">
    <property type="protein sequence ID" value="SBT59514.1"/>
    <property type="molecule type" value="Genomic_DNA"/>
</dbReference>
<keyword evidence="1" id="KW-0472">Membrane</keyword>
<dbReference type="InterPro" id="IPR008780">
    <property type="entry name" value="Plasmodium_Vir"/>
</dbReference>
<protein>
    <submittedName>
        <fullName evidence="2">PIR Superfamily Protein</fullName>
    </submittedName>
</protein>
<evidence type="ECO:0000256" key="1">
    <source>
        <dbReference type="SAM" id="Phobius"/>
    </source>
</evidence>
<keyword evidence="1" id="KW-0812">Transmembrane</keyword>
<feature type="transmembrane region" description="Helical" evidence="1">
    <location>
        <begin position="73"/>
        <end position="93"/>
    </location>
</feature>